<dbReference type="SUPFAM" id="SSF140990">
    <property type="entry name" value="FtsH protease domain-like"/>
    <property type="match status" value="1"/>
</dbReference>
<accession>A0ABD2I4C3</accession>
<evidence type="ECO:0000313" key="2">
    <source>
        <dbReference type="Proteomes" id="UP001620645"/>
    </source>
</evidence>
<dbReference type="EMBL" id="JBICCN010000353">
    <property type="protein sequence ID" value="KAL3075334.1"/>
    <property type="molecule type" value="Genomic_DNA"/>
</dbReference>
<keyword evidence="2" id="KW-1185">Reference proteome</keyword>
<comment type="caution">
    <text evidence="1">The sequence shown here is derived from an EMBL/GenBank/DDBJ whole genome shotgun (WGS) entry which is preliminary data.</text>
</comment>
<protein>
    <submittedName>
        <fullName evidence="1">Uncharacterized protein</fullName>
    </submittedName>
</protein>
<proteinExistence type="predicted"/>
<dbReference type="Proteomes" id="UP001620645">
    <property type="component" value="Unassembled WGS sequence"/>
</dbReference>
<sequence length="181" mass="20166">MARETGTSTPAFVAGHEAAHSVAVINLKHMPQKDCSIAELEALLIADMAGRAVELLLIGKSHGDEGDVEEATVNARELLKKRGRRRERGRERERRALKIAIREVIDEATDAAKVFIEANWNAFEKVVEKQLNLNCSSSGYSLDFCSSDYSGCGIAFCDHNSYCSFDLCNDLHGHETHRFRR</sequence>
<dbReference type="InterPro" id="IPR037219">
    <property type="entry name" value="Peptidase_M41-like"/>
</dbReference>
<evidence type="ECO:0000313" key="1">
    <source>
        <dbReference type="EMBL" id="KAL3075334.1"/>
    </source>
</evidence>
<dbReference type="Gene3D" id="1.20.58.760">
    <property type="entry name" value="Peptidase M41"/>
    <property type="match status" value="1"/>
</dbReference>
<organism evidence="1 2">
    <name type="scientific">Heterodera schachtii</name>
    <name type="common">Sugarbeet cyst nematode worm</name>
    <name type="synonym">Tylenchus schachtii</name>
    <dbReference type="NCBI Taxonomy" id="97005"/>
    <lineage>
        <taxon>Eukaryota</taxon>
        <taxon>Metazoa</taxon>
        <taxon>Ecdysozoa</taxon>
        <taxon>Nematoda</taxon>
        <taxon>Chromadorea</taxon>
        <taxon>Rhabditida</taxon>
        <taxon>Tylenchina</taxon>
        <taxon>Tylenchomorpha</taxon>
        <taxon>Tylenchoidea</taxon>
        <taxon>Heteroderidae</taxon>
        <taxon>Heteroderinae</taxon>
        <taxon>Heterodera</taxon>
    </lineage>
</organism>
<gene>
    <name evidence="1" type="ORF">niasHS_014500</name>
</gene>
<reference evidence="1 2" key="1">
    <citation type="submission" date="2024-10" db="EMBL/GenBank/DDBJ databases">
        <authorList>
            <person name="Kim D."/>
        </authorList>
    </citation>
    <scope>NUCLEOTIDE SEQUENCE [LARGE SCALE GENOMIC DNA]</scope>
    <source>
        <strain evidence="1">Taebaek</strain>
    </source>
</reference>
<dbReference type="AlphaFoldDB" id="A0ABD2I4C3"/>
<name>A0ABD2I4C3_HETSC</name>